<accession>A0A1D6GG37</accession>
<dbReference type="AlphaFoldDB" id="A0A1D6GG37"/>
<feature type="non-terminal residue" evidence="1">
    <location>
        <position position="66"/>
    </location>
</feature>
<evidence type="ECO:0000313" key="1">
    <source>
        <dbReference type="EMBL" id="AQK62514.1"/>
    </source>
</evidence>
<protein>
    <submittedName>
        <fullName evidence="1">Ycf20-like protein</fullName>
    </submittedName>
</protein>
<proteinExistence type="predicted"/>
<dbReference type="EMBL" id="CM000781">
    <property type="protein sequence ID" value="AQK62514.1"/>
    <property type="molecule type" value="Genomic_DNA"/>
</dbReference>
<name>A0A1D6GG37_MAIZE</name>
<sequence length="66" mass="7578">MPKHRSKAQPRSRSFSYGLRCRCVWVGQGFEGFLDLREKVFFLLKCPGAVLPPQVEFQVLICCTSE</sequence>
<reference evidence="1" key="1">
    <citation type="submission" date="2015-12" db="EMBL/GenBank/DDBJ databases">
        <title>Update maize B73 reference genome by single molecule sequencing technologies.</title>
        <authorList>
            <consortium name="Maize Genome Sequencing Project"/>
            <person name="Ware D."/>
        </authorList>
    </citation>
    <scope>NUCLEOTIDE SEQUENCE</scope>
    <source>
        <tissue evidence="1">Seedling</tissue>
    </source>
</reference>
<organism evidence="1">
    <name type="scientific">Zea mays</name>
    <name type="common">Maize</name>
    <dbReference type="NCBI Taxonomy" id="4577"/>
    <lineage>
        <taxon>Eukaryota</taxon>
        <taxon>Viridiplantae</taxon>
        <taxon>Streptophyta</taxon>
        <taxon>Embryophyta</taxon>
        <taxon>Tracheophyta</taxon>
        <taxon>Spermatophyta</taxon>
        <taxon>Magnoliopsida</taxon>
        <taxon>Liliopsida</taxon>
        <taxon>Poales</taxon>
        <taxon>Poaceae</taxon>
        <taxon>PACMAD clade</taxon>
        <taxon>Panicoideae</taxon>
        <taxon>Andropogonodae</taxon>
        <taxon>Andropogoneae</taxon>
        <taxon>Tripsacinae</taxon>
        <taxon>Zea</taxon>
    </lineage>
</organism>
<gene>
    <name evidence="1" type="ORF">ZEAMMB73_Zm00001d013122</name>
</gene>